<accession>A0ABW6BI92</accession>
<feature type="chain" id="PRO_5045655488" evidence="1">
    <location>
        <begin position="23"/>
        <end position="290"/>
    </location>
</feature>
<dbReference type="InterPro" id="IPR053145">
    <property type="entry name" value="AB_hydrolase_Est10"/>
</dbReference>
<evidence type="ECO:0000313" key="4">
    <source>
        <dbReference type="Proteomes" id="UP001597525"/>
    </source>
</evidence>
<keyword evidence="4" id="KW-1185">Reference proteome</keyword>
<organism evidence="3 4">
    <name type="scientific">Sphingobacterium bambusae</name>
    <dbReference type="NCBI Taxonomy" id="662858"/>
    <lineage>
        <taxon>Bacteria</taxon>
        <taxon>Pseudomonadati</taxon>
        <taxon>Bacteroidota</taxon>
        <taxon>Sphingobacteriia</taxon>
        <taxon>Sphingobacteriales</taxon>
        <taxon>Sphingobacteriaceae</taxon>
        <taxon>Sphingobacterium</taxon>
    </lineage>
</organism>
<dbReference type="RefSeq" id="WP_320186483.1">
    <property type="nucleotide sequence ID" value="NZ_CP138332.1"/>
</dbReference>
<keyword evidence="3" id="KW-0378">Hydrolase</keyword>
<sequence>MFSLHKLVPIFVCALLSCKLFAQEVSYTSEHTHFLSHNVKLSGSIYSPPKPQAALVIVHGSGKEKRMVDFAKTLASEGFCVLTYDKRGVGESEGIYAGPEVGTNNVDSANLQLLADDASAAINHLSAYLGQQHLKLGLIGGSQAGWIIPIAAKENPKVNFMVIFSGALVTALEQLRFQFFTEGKPNFWANHTEAEVRMHIANDPDRYAFVDTDPNAILQQLSTPGLWIFGGKDVQAPVGLSIEQLEKHIALKKPYTYYLFPELGHNTAFTSNREPINKAVAWIRKVLEGI</sequence>
<dbReference type="InterPro" id="IPR029058">
    <property type="entry name" value="AB_hydrolase_fold"/>
</dbReference>
<keyword evidence="1" id="KW-0732">Signal</keyword>
<dbReference type="SUPFAM" id="SSF53474">
    <property type="entry name" value="alpha/beta-Hydrolases"/>
    <property type="match status" value="1"/>
</dbReference>
<dbReference type="GO" id="GO:0016787">
    <property type="term" value="F:hydrolase activity"/>
    <property type="evidence" value="ECO:0007669"/>
    <property type="project" value="UniProtKB-KW"/>
</dbReference>
<dbReference type="PANTHER" id="PTHR43265">
    <property type="entry name" value="ESTERASE ESTD"/>
    <property type="match status" value="1"/>
</dbReference>
<comment type="caution">
    <text evidence="3">The sequence shown here is derived from an EMBL/GenBank/DDBJ whole genome shotgun (WGS) entry which is preliminary data.</text>
</comment>
<dbReference type="InterPro" id="IPR022742">
    <property type="entry name" value="Hydrolase_4"/>
</dbReference>
<dbReference type="PANTHER" id="PTHR43265:SF1">
    <property type="entry name" value="ESTERASE ESTD"/>
    <property type="match status" value="1"/>
</dbReference>
<dbReference type="Gene3D" id="3.40.50.1820">
    <property type="entry name" value="alpha/beta hydrolase"/>
    <property type="match status" value="1"/>
</dbReference>
<dbReference type="Pfam" id="PF12146">
    <property type="entry name" value="Hydrolase_4"/>
    <property type="match status" value="1"/>
</dbReference>
<protein>
    <submittedName>
        <fullName evidence="3">Alpha/beta hydrolase family protein</fullName>
        <ecNumber evidence="3">3.4.-.-</ecNumber>
    </submittedName>
</protein>
<name>A0ABW6BI92_9SPHI</name>
<evidence type="ECO:0000256" key="1">
    <source>
        <dbReference type="SAM" id="SignalP"/>
    </source>
</evidence>
<dbReference type="Proteomes" id="UP001597525">
    <property type="component" value="Unassembled WGS sequence"/>
</dbReference>
<reference evidence="4" key="1">
    <citation type="journal article" date="2019" name="Int. J. Syst. Evol. Microbiol.">
        <title>The Global Catalogue of Microorganisms (GCM) 10K type strain sequencing project: providing services to taxonomists for standard genome sequencing and annotation.</title>
        <authorList>
            <consortium name="The Broad Institute Genomics Platform"/>
            <consortium name="The Broad Institute Genome Sequencing Center for Infectious Disease"/>
            <person name="Wu L."/>
            <person name="Ma J."/>
        </authorList>
    </citation>
    <scope>NUCLEOTIDE SEQUENCE [LARGE SCALE GENOMIC DNA]</scope>
    <source>
        <strain evidence="4">KCTC 22814</strain>
    </source>
</reference>
<dbReference type="EC" id="3.4.-.-" evidence="3"/>
<evidence type="ECO:0000313" key="3">
    <source>
        <dbReference type="EMBL" id="MFD2969270.1"/>
    </source>
</evidence>
<evidence type="ECO:0000259" key="2">
    <source>
        <dbReference type="Pfam" id="PF12146"/>
    </source>
</evidence>
<feature type="domain" description="Serine aminopeptidase S33" evidence="2">
    <location>
        <begin position="50"/>
        <end position="173"/>
    </location>
</feature>
<proteinExistence type="predicted"/>
<gene>
    <name evidence="3" type="ORF">ACFS7Y_17885</name>
</gene>
<dbReference type="PROSITE" id="PS51257">
    <property type="entry name" value="PROKAR_LIPOPROTEIN"/>
    <property type="match status" value="1"/>
</dbReference>
<feature type="signal peptide" evidence="1">
    <location>
        <begin position="1"/>
        <end position="22"/>
    </location>
</feature>
<dbReference type="EMBL" id="JBHUPB010000012">
    <property type="protein sequence ID" value="MFD2969270.1"/>
    <property type="molecule type" value="Genomic_DNA"/>
</dbReference>